<dbReference type="EMBL" id="NAJQ01000020">
    <property type="protein sequence ID" value="TKA82977.1"/>
    <property type="molecule type" value="Genomic_DNA"/>
</dbReference>
<keyword evidence="4" id="KW-1185">Reference proteome</keyword>
<gene>
    <name evidence="3" type="ORF">B0A55_01554</name>
</gene>
<name>A0A4U0Y0V3_9PEZI</name>
<dbReference type="Pfam" id="PF24494">
    <property type="entry name" value="DUF7587"/>
    <property type="match status" value="1"/>
</dbReference>
<dbReference type="InterPro" id="IPR056009">
    <property type="entry name" value="DUF7587"/>
</dbReference>
<protein>
    <recommendedName>
        <fullName evidence="2">DUF7587 domain-containing protein</fullName>
    </recommendedName>
</protein>
<comment type="caution">
    <text evidence="3">The sequence shown here is derived from an EMBL/GenBank/DDBJ whole genome shotgun (WGS) entry which is preliminary data.</text>
</comment>
<evidence type="ECO:0000313" key="3">
    <source>
        <dbReference type="EMBL" id="TKA82977.1"/>
    </source>
</evidence>
<accession>A0A4U0Y0V3</accession>
<dbReference type="Proteomes" id="UP000309340">
    <property type="component" value="Unassembled WGS sequence"/>
</dbReference>
<dbReference type="AlphaFoldDB" id="A0A4U0Y0V3"/>
<organism evidence="3 4">
    <name type="scientific">Friedmanniomyces simplex</name>
    <dbReference type="NCBI Taxonomy" id="329884"/>
    <lineage>
        <taxon>Eukaryota</taxon>
        <taxon>Fungi</taxon>
        <taxon>Dikarya</taxon>
        <taxon>Ascomycota</taxon>
        <taxon>Pezizomycotina</taxon>
        <taxon>Dothideomycetes</taxon>
        <taxon>Dothideomycetidae</taxon>
        <taxon>Mycosphaerellales</taxon>
        <taxon>Teratosphaeriaceae</taxon>
        <taxon>Friedmanniomyces</taxon>
    </lineage>
</organism>
<proteinExistence type="predicted"/>
<evidence type="ECO:0000313" key="4">
    <source>
        <dbReference type="Proteomes" id="UP000309340"/>
    </source>
</evidence>
<feature type="region of interest" description="Disordered" evidence="1">
    <location>
        <begin position="118"/>
        <end position="211"/>
    </location>
</feature>
<feature type="region of interest" description="Disordered" evidence="1">
    <location>
        <begin position="229"/>
        <end position="263"/>
    </location>
</feature>
<dbReference type="OrthoDB" id="5397734at2759"/>
<reference evidence="3 4" key="1">
    <citation type="submission" date="2017-03" db="EMBL/GenBank/DDBJ databases">
        <title>Genomes of endolithic fungi from Antarctica.</title>
        <authorList>
            <person name="Coleine C."/>
            <person name="Masonjones S."/>
            <person name="Stajich J.E."/>
        </authorList>
    </citation>
    <scope>NUCLEOTIDE SEQUENCE [LARGE SCALE GENOMIC DNA]</scope>
    <source>
        <strain evidence="3 4">CCFEE 5184</strain>
    </source>
</reference>
<evidence type="ECO:0000259" key="2">
    <source>
        <dbReference type="Pfam" id="PF24494"/>
    </source>
</evidence>
<sequence length="434" mass="48017">MADDKPRRVCRPRAATNKWDAEQRTALHVLCTHFNSFGWPLVTKAFNVLFEEHLSSRGFPDGLLEGSLKAQYAKSERNGKPQIWASICAQPATDEEWHRRIELTARIRTVLTALQTGAQNQPAVPRLGETATGAGRRQPATESPPDEPKTPLKRLSRFMLAESMVKRRKTDSGATSGSAMPRPADRPAQTAPASFVAEPPSTGRATSSVTSGTNTNIRVAVSVKIVANGKGAAHSQPAEPVTPPSTRSRKTPRSEQRLQDHTRRNALTLKLTDEEIARTKLPLVPVPQGLAHPPSPGLLYRYWDENSYGRNSETGFVAGRFMYNNLFPRTAPKCHELDDTDIENHLNRNKVASPFCSASNCLLWIVRLGLQEARRGVKQGRIALIDTDSLPADGVYHVKPLHKRIKPQFPFTNGAWRYDGTHELYVLPSSKHAG</sequence>
<feature type="domain" description="DUF7587" evidence="2">
    <location>
        <begin position="295"/>
        <end position="426"/>
    </location>
</feature>
<feature type="compositionally biased region" description="Basic and acidic residues" evidence="1">
    <location>
        <begin position="252"/>
        <end position="263"/>
    </location>
</feature>
<evidence type="ECO:0000256" key="1">
    <source>
        <dbReference type="SAM" id="MobiDB-lite"/>
    </source>
</evidence>